<dbReference type="InterPro" id="IPR016292">
    <property type="entry name" value="Epoxide_hydrolase"/>
</dbReference>
<dbReference type="Pfam" id="PF06441">
    <property type="entry name" value="EHN"/>
    <property type="match status" value="1"/>
</dbReference>
<keyword evidence="2" id="KW-0058">Aromatic hydrocarbons catabolism</keyword>
<gene>
    <name evidence="5" type="ORF">WG901_04205</name>
</gene>
<comment type="caution">
    <text evidence="5">The sequence shown here is derived from an EMBL/GenBank/DDBJ whole genome shotgun (WGS) entry which is preliminary data.</text>
</comment>
<dbReference type="Gene3D" id="3.40.50.1820">
    <property type="entry name" value="alpha/beta hydrolase"/>
    <property type="match status" value="1"/>
</dbReference>
<dbReference type="InterPro" id="IPR010497">
    <property type="entry name" value="Epoxide_hydro_N"/>
</dbReference>
<reference evidence="5 6" key="1">
    <citation type="submission" date="2024-03" db="EMBL/GenBank/DDBJ databases">
        <authorList>
            <person name="Jo J.-H."/>
        </authorList>
    </citation>
    <scope>NUCLEOTIDE SEQUENCE [LARGE SCALE GENOMIC DNA]</scope>
    <source>
        <strain evidence="5 6">PS1R-30</strain>
    </source>
</reference>
<name>A0ABU8RRY0_9SPHN</name>
<accession>A0ABU8RRY0</accession>
<evidence type="ECO:0000256" key="2">
    <source>
        <dbReference type="ARBA" id="ARBA00022797"/>
    </source>
</evidence>
<keyword evidence="3 5" id="KW-0378">Hydrolase</keyword>
<keyword evidence="6" id="KW-1185">Reference proteome</keyword>
<evidence type="ECO:0000313" key="5">
    <source>
        <dbReference type="EMBL" id="MEJ5975823.1"/>
    </source>
</evidence>
<proteinExistence type="inferred from homology"/>
<feature type="domain" description="Epoxide hydrolase N-terminal" evidence="4">
    <location>
        <begin position="2"/>
        <end position="111"/>
    </location>
</feature>
<dbReference type="Proteomes" id="UP001361239">
    <property type="component" value="Unassembled WGS sequence"/>
</dbReference>
<dbReference type="InterPro" id="IPR000639">
    <property type="entry name" value="Epox_hydrolase-like"/>
</dbReference>
<dbReference type="SUPFAM" id="SSF53474">
    <property type="entry name" value="alpha/beta-Hydrolases"/>
    <property type="match status" value="1"/>
</dbReference>
<comment type="similarity">
    <text evidence="1">Belongs to the peptidase S33 family.</text>
</comment>
<dbReference type="PANTHER" id="PTHR21661">
    <property type="entry name" value="EPOXIDE HYDROLASE 1-RELATED"/>
    <property type="match status" value="1"/>
</dbReference>
<dbReference type="EMBL" id="JBBHJZ010000001">
    <property type="protein sequence ID" value="MEJ5975823.1"/>
    <property type="molecule type" value="Genomic_DNA"/>
</dbReference>
<dbReference type="GO" id="GO:0016787">
    <property type="term" value="F:hydrolase activity"/>
    <property type="evidence" value="ECO:0007669"/>
    <property type="project" value="UniProtKB-KW"/>
</dbReference>
<dbReference type="InterPro" id="IPR029058">
    <property type="entry name" value="AB_hydrolase_fold"/>
</dbReference>
<dbReference type="PRINTS" id="PR00412">
    <property type="entry name" value="EPOXHYDRLASE"/>
</dbReference>
<evidence type="ECO:0000256" key="1">
    <source>
        <dbReference type="ARBA" id="ARBA00010088"/>
    </source>
</evidence>
<evidence type="ECO:0000259" key="4">
    <source>
        <dbReference type="Pfam" id="PF06441"/>
    </source>
</evidence>
<evidence type="ECO:0000313" key="6">
    <source>
        <dbReference type="Proteomes" id="UP001361239"/>
    </source>
</evidence>
<dbReference type="PANTHER" id="PTHR21661:SF35">
    <property type="entry name" value="EPOXIDE HYDROLASE"/>
    <property type="match status" value="1"/>
</dbReference>
<evidence type="ECO:0000256" key="3">
    <source>
        <dbReference type="ARBA" id="ARBA00022801"/>
    </source>
</evidence>
<sequence length="393" mass="44370">MIEPFRVDVPQAVLDDLHDRLARTRWTADFANDAWSYGANVGYVRELAEHWRDRYDWRAREAAMNAFSQFRTTIDGVPIHFVHVKGIGTPGAPSPIPLILNHGWPWTFWDFHKVIGPLTDPAAHGGDPADAFDVVVPSLPGYGFSTPLTKVGVNFWTTADLWVKLMARLGYPRFATQGGDWGAFISAQLGHKHADRVIGVHIHTPAPLDFMTAMRPPDPADFEPGEAELLKKSAHMMAEEVGYFMLQRSKPQTPAVGLNDSPAGLLAWIVEKRRSWADTQGDVESRFTKDELIDTVMLYWVTESYHTSARYYYEAAHNPWTPSHDRTPVVEAPVGIPILPAELTVPTRKWAERYYNLKHWTRLPEGGHFAPMEVPDLLVADIRSFFRDLRAPA</sequence>
<protein>
    <submittedName>
        <fullName evidence="5">Epoxide hydrolase family protein</fullName>
    </submittedName>
</protein>
<dbReference type="PIRSF" id="PIRSF001112">
    <property type="entry name" value="Epoxide_hydrolase"/>
    <property type="match status" value="1"/>
</dbReference>
<organism evidence="5 6">
    <name type="scientific">Novosphingobium anseongense</name>
    <dbReference type="NCBI Taxonomy" id="3133436"/>
    <lineage>
        <taxon>Bacteria</taxon>
        <taxon>Pseudomonadati</taxon>
        <taxon>Pseudomonadota</taxon>
        <taxon>Alphaproteobacteria</taxon>
        <taxon>Sphingomonadales</taxon>
        <taxon>Sphingomonadaceae</taxon>
        <taxon>Novosphingobium</taxon>
    </lineage>
</organism>
<dbReference type="RefSeq" id="WP_339585752.1">
    <property type="nucleotide sequence ID" value="NZ_JBBHJZ010000001.1"/>
</dbReference>